<evidence type="ECO:0000256" key="6">
    <source>
        <dbReference type="ARBA" id="ARBA00023146"/>
    </source>
</evidence>
<dbReference type="PANTHER" id="PTHR30075">
    <property type="entry name" value="GLYCYL-TRNA SYNTHETASE"/>
    <property type="match status" value="1"/>
</dbReference>
<comment type="subunit">
    <text evidence="8">Tetramer of two alpha and two beta subunits.</text>
</comment>
<accession>A0A7S7LTA7</accession>
<dbReference type="InterPro" id="IPR006194">
    <property type="entry name" value="Gly-tRNA-synth_heterodimer"/>
</dbReference>
<dbReference type="GO" id="GO:0005829">
    <property type="term" value="C:cytosol"/>
    <property type="evidence" value="ECO:0007669"/>
    <property type="project" value="TreeGrafter"/>
</dbReference>
<dbReference type="Pfam" id="PF02092">
    <property type="entry name" value="tRNA_synt_2f"/>
    <property type="match status" value="1"/>
</dbReference>
<keyword evidence="8" id="KW-0963">Cytoplasm</keyword>
<dbReference type="RefSeq" id="WP_194368005.1">
    <property type="nucleotide sequence ID" value="NZ_CP054492.1"/>
</dbReference>
<evidence type="ECO:0000256" key="1">
    <source>
        <dbReference type="ARBA" id="ARBA00008226"/>
    </source>
</evidence>
<keyword evidence="3 8" id="KW-0547">Nucleotide-binding</keyword>
<dbReference type="AlphaFoldDB" id="A0A7S7LTA7"/>
<dbReference type="EC" id="6.1.1.14" evidence="8"/>
<keyword evidence="10" id="KW-1185">Reference proteome</keyword>
<dbReference type="GO" id="GO:0006426">
    <property type="term" value="P:glycyl-tRNA aminoacylation"/>
    <property type="evidence" value="ECO:0007669"/>
    <property type="project" value="UniProtKB-UniRule"/>
</dbReference>
<comment type="catalytic activity">
    <reaction evidence="7 8">
        <text>tRNA(Gly) + glycine + ATP = glycyl-tRNA(Gly) + AMP + diphosphate</text>
        <dbReference type="Rhea" id="RHEA:16013"/>
        <dbReference type="Rhea" id="RHEA-COMP:9664"/>
        <dbReference type="Rhea" id="RHEA-COMP:9683"/>
        <dbReference type="ChEBI" id="CHEBI:30616"/>
        <dbReference type="ChEBI" id="CHEBI:33019"/>
        <dbReference type="ChEBI" id="CHEBI:57305"/>
        <dbReference type="ChEBI" id="CHEBI:78442"/>
        <dbReference type="ChEBI" id="CHEBI:78522"/>
        <dbReference type="ChEBI" id="CHEBI:456215"/>
        <dbReference type="EC" id="6.1.1.14"/>
    </reaction>
</comment>
<dbReference type="GO" id="GO:0005524">
    <property type="term" value="F:ATP binding"/>
    <property type="evidence" value="ECO:0007669"/>
    <property type="project" value="UniProtKB-UniRule"/>
</dbReference>
<comment type="subcellular location">
    <subcellularLocation>
        <location evidence="8">Cytoplasm</location>
    </subcellularLocation>
</comment>
<evidence type="ECO:0000256" key="8">
    <source>
        <dbReference type="HAMAP-Rule" id="MF_00255"/>
    </source>
</evidence>
<evidence type="ECO:0000256" key="5">
    <source>
        <dbReference type="ARBA" id="ARBA00022917"/>
    </source>
</evidence>
<evidence type="ECO:0000313" key="9">
    <source>
        <dbReference type="EMBL" id="QOY50885.1"/>
    </source>
</evidence>
<dbReference type="EMBL" id="CP054492">
    <property type="protein sequence ID" value="QOY50885.1"/>
    <property type="molecule type" value="Genomic_DNA"/>
</dbReference>
<sequence>MLKPLLIEIGVEELPAVPLLKELNNIEKKYADILEKNSLLCEFEFYYTPRRLVIWHAEFKTRQDDSEEEFFGAPIAVAYKDGEPTPAAIGFAKKCGVSIEEIGKAQKGGKEVLYYKKDLKGKASAELLGDVIQSWIKSLDFGKSMRWGSNSESFIRPIRWVNVLLGDELVDMELFNVKSSKQTFVHRISNFDVVNISGAKEYFEVLKDGGVTLFPELRRENILANFSSLEKDNGIKIEIDEDLLDEVVAITEHPTALLGSFDESFLRLPAEVIITSMKEHQRYFPVFKDGKLINKFVVVSNALTDDFTKVIEGNETVLRPRLADGLFFYDNDLKNGLSTNGLEKVVFMKGLGTVADKIQREKKIANILFDIYKPEGSSKETLERAVSLAKADLTSEMVYEFTELQGLMGSYYAKALGESDEVATCIKEQYLPDGEDSELPSSKLSAIVAMSIKLDTLLAMFSINQIPTGTRDPFALRRAVNGLIRITKEHNLEFDIVKTLKELLVGYAEFDMSKLEAFFLERVKQYFKVNPSIIVAVLASGERELLAMGKKIEALETMVNSEGFSESFSTFKRVSNITKDINMSIEMIVDHKLFEHEAEKVLHVRYIEVSTCRYNSYEEELDALFGLKPELDKFFEDVMVNAEDESVRNNRKSLLASIYKSILKIADIKEVSVA</sequence>
<dbReference type="GO" id="GO:0004820">
    <property type="term" value="F:glycine-tRNA ligase activity"/>
    <property type="evidence" value="ECO:0007669"/>
    <property type="project" value="UniProtKB-UniRule"/>
</dbReference>
<dbReference type="SUPFAM" id="SSF109604">
    <property type="entry name" value="HD-domain/PDEase-like"/>
    <property type="match status" value="1"/>
</dbReference>
<reference evidence="9 10" key="1">
    <citation type="submission" date="2020-05" db="EMBL/GenBank/DDBJ databases">
        <title>Sulfurimonas marisnigri, sp. nov., and Sulfurimonas baltica, sp. nov., manganese oxide reducing chemolithoautotrophs of the class Epsilonproteobacteria isolated from the pelagic redoxclines of the Black and Baltic Seas and emended description of the genus Sulfurimonas.</title>
        <authorList>
            <person name="Henkel J.V."/>
            <person name="Laudan C."/>
            <person name="Werner J."/>
            <person name="Neu T."/>
            <person name="Plewe S."/>
            <person name="Sproer C."/>
            <person name="Bunk B."/>
            <person name="Schulz-Vogt H.N."/>
        </authorList>
    </citation>
    <scope>NUCLEOTIDE SEQUENCE [LARGE SCALE GENOMIC DNA]</scope>
    <source>
        <strain evidence="9 10">GD2</strain>
    </source>
</reference>
<evidence type="ECO:0000256" key="2">
    <source>
        <dbReference type="ARBA" id="ARBA00022598"/>
    </source>
</evidence>
<evidence type="ECO:0000313" key="10">
    <source>
        <dbReference type="Proteomes" id="UP000593994"/>
    </source>
</evidence>
<name>A0A7S7LTA7_9BACT</name>
<dbReference type="PROSITE" id="PS50861">
    <property type="entry name" value="AA_TRNA_LIGASE_II_GLYAB"/>
    <property type="match status" value="1"/>
</dbReference>
<dbReference type="Proteomes" id="UP000593994">
    <property type="component" value="Chromosome"/>
</dbReference>
<keyword evidence="2 8" id="KW-0436">Ligase</keyword>
<dbReference type="InterPro" id="IPR015944">
    <property type="entry name" value="Gly-tRNA-synth_bsu"/>
</dbReference>
<dbReference type="PANTHER" id="PTHR30075:SF2">
    <property type="entry name" value="GLYCINE--TRNA LIGASE, CHLOROPLASTIC_MITOCHONDRIAL 2"/>
    <property type="match status" value="1"/>
</dbReference>
<evidence type="ECO:0000256" key="7">
    <source>
        <dbReference type="ARBA" id="ARBA00047937"/>
    </source>
</evidence>
<keyword evidence="4 8" id="KW-0067">ATP-binding</keyword>
<evidence type="ECO:0000256" key="4">
    <source>
        <dbReference type="ARBA" id="ARBA00022840"/>
    </source>
</evidence>
<protein>
    <recommendedName>
        <fullName evidence="8">Glycine--tRNA ligase beta subunit</fullName>
        <ecNumber evidence="8">6.1.1.14</ecNumber>
    </recommendedName>
    <alternativeName>
        <fullName evidence="8">Glycyl-tRNA synthetase beta subunit</fullName>
        <shortName evidence="8">GlyRS</shortName>
    </alternativeName>
</protein>
<dbReference type="KEGG" id="sbal:HUE88_06950"/>
<comment type="similarity">
    <text evidence="1 8">Belongs to the class-II aminoacyl-tRNA synthetase family.</text>
</comment>
<gene>
    <name evidence="8" type="primary">glyS</name>
    <name evidence="9" type="ORF">HUE88_06950</name>
</gene>
<keyword evidence="5 8" id="KW-0648">Protein biosynthesis</keyword>
<keyword evidence="6 8" id="KW-0030">Aminoacyl-tRNA synthetase</keyword>
<organism evidence="9 10">
    <name type="scientific">Candidatus Sulfurimonas baltica</name>
    <dbReference type="NCBI Taxonomy" id="2740404"/>
    <lineage>
        <taxon>Bacteria</taxon>
        <taxon>Pseudomonadati</taxon>
        <taxon>Campylobacterota</taxon>
        <taxon>Epsilonproteobacteria</taxon>
        <taxon>Campylobacterales</taxon>
        <taxon>Sulfurimonadaceae</taxon>
        <taxon>Sulfurimonas</taxon>
    </lineage>
</organism>
<dbReference type="PRINTS" id="PR01045">
    <property type="entry name" value="TRNASYNTHGB"/>
</dbReference>
<evidence type="ECO:0000256" key="3">
    <source>
        <dbReference type="ARBA" id="ARBA00022741"/>
    </source>
</evidence>
<dbReference type="HAMAP" id="MF_00255">
    <property type="entry name" value="Gly_tRNA_synth_beta"/>
    <property type="match status" value="1"/>
</dbReference>
<proteinExistence type="inferred from homology"/>
<dbReference type="NCBIfam" id="TIGR00211">
    <property type="entry name" value="glyS"/>
    <property type="match status" value="1"/>
</dbReference>